<feature type="region of interest" description="Disordered" evidence="1">
    <location>
        <begin position="63"/>
        <end position="85"/>
    </location>
</feature>
<evidence type="ECO:0000313" key="3">
    <source>
        <dbReference type="Proteomes" id="UP001054945"/>
    </source>
</evidence>
<comment type="caution">
    <text evidence="2">The sequence shown here is derived from an EMBL/GenBank/DDBJ whole genome shotgun (WGS) entry which is preliminary data.</text>
</comment>
<reference evidence="2 3" key="1">
    <citation type="submission" date="2021-06" db="EMBL/GenBank/DDBJ databases">
        <title>Caerostris extrusa draft genome.</title>
        <authorList>
            <person name="Kono N."/>
            <person name="Arakawa K."/>
        </authorList>
    </citation>
    <scope>NUCLEOTIDE SEQUENCE [LARGE SCALE GENOMIC DNA]</scope>
</reference>
<dbReference type="Proteomes" id="UP001054945">
    <property type="component" value="Unassembled WGS sequence"/>
</dbReference>
<keyword evidence="3" id="KW-1185">Reference proteome</keyword>
<sequence length="85" mass="9321">MTYKIFPLPMLAQTYSDALLRNLFIGCLSSFPTITPYFCRSFSERHPDNFACPLGNLAGQQCAAGPSSNPKTKEMSPEASVFTPP</sequence>
<proteinExistence type="predicted"/>
<name>A0AAV4NMZ5_CAEEX</name>
<organism evidence="2 3">
    <name type="scientific">Caerostris extrusa</name>
    <name type="common">Bark spider</name>
    <name type="synonym">Caerostris bankana</name>
    <dbReference type="NCBI Taxonomy" id="172846"/>
    <lineage>
        <taxon>Eukaryota</taxon>
        <taxon>Metazoa</taxon>
        <taxon>Ecdysozoa</taxon>
        <taxon>Arthropoda</taxon>
        <taxon>Chelicerata</taxon>
        <taxon>Arachnida</taxon>
        <taxon>Araneae</taxon>
        <taxon>Araneomorphae</taxon>
        <taxon>Entelegynae</taxon>
        <taxon>Araneoidea</taxon>
        <taxon>Araneidae</taxon>
        <taxon>Caerostris</taxon>
    </lineage>
</organism>
<evidence type="ECO:0000256" key="1">
    <source>
        <dbReference type="SAM" id="MobiDB-lite"/>
    </source>
</evidence>
<dbReference type="EMBL" id="BPLR01003442">
    <property type="protein sequence ID" value="GIX84612.1"/>
    <property type="molecule type" value="Genomic_DNA"/>
</dbReference>
<accession>A0AAV4NMZ5</accession>
<dbReference type="AlphaFoldDB" id="A0AAV4NMZ5"/>
<gene>
    <name evidence="2" type="ORF">CEXT_741711</name>
</gene>
<protein>
    <submittedName>
        <fullName evidence="2">Uncharacterized protein</fullName>
    </submittedName>
</protein>
<evidence type="ECO:0000313" key="2">
    <source>
        <dbReference type="EMBL" id="GIX84612.1"/>
    </source>
</evidence>